<reference evidence="2" key="1">
    <citation type="submission" date="2016-10" db="EMBL/GenBank/DDBJ databases">
        <authorList>
            <person name="Varghese N."/>
            <person name="Submissions S."/>
        </authorList>
    </citation>
    <scope>NUCLEOTIDE SEQUENCE [LARGE SCALE GENOMIC DNA]</scope>
    <source>
        <strain evidence="2">S9</strain>
    </source>
</reference>
<dbReference type="AlphaFoldDB" id="A0A1H9T288"/>
<accession>A0A1H9T288</accession>
<gene>
    <name evidence="1" type="ORF">SAMN05518684_10588</name>
</gene>
<organism evidence="1 2">
    <name type="scientific">Salipaludibacillus aurantiacus</name>
    <dbReference type="NCBI Taxonomy" id="1601833"/>
    <lineage>
        <taxon>Bacteria</taxon>
        <taxon>Bacillati</taxon>
        <taxon>Bacillota</taxon>
        <taxon>Bacilli</taxon>
        <taxon>Bacillales</taxon>
        <taxon>Bacillaceae</taxon>
    </lineage>
</organism>
<dbReference type="EMBL" id="FOGT01000005">
    <property type="protein sequence ID" value="SER91382.1"/>
    <property type="molecule type" value="Genomic_DNA"/>
</dbReference>
<evidence type="ECO:0000313" key="2">
    <source>
        <dbReference type="Proteomes" id="UP000198571"/>
    </source>
</evidence>
<dbReference type="Proteomes" id="UP000198571">
    <property type="component" value="Unassembled WGS sequence"/>
</dbReference>
<protein>
    <submittedName>
        <fullName evidence="1">Uncharacterized protein</fullName>
    </submittedName>
</protein>
<dbReference type="RefSeq" id="WP_093049698.1">
    <property type="nucleotide sequence ID" value="NZ_FOGT01000005.1"/>
</dbReference>
<sequence length="138" mass="15816">MLELALLTLAAVMVTLISLKPAHPKRPAFTTVKKTEPSDLNGSQRYIYDTLMDRGYYVTCGIKEKNVSLPLALVPFRIALIERKRGFMKNMTVSLYLNLKGWQTIFYSDSINDQDMSAILEKIKVHDFNGEREMKKVQ</sequence>
<proteinExistence type="predicted"/>
<evidence type="ECO:0000313" key="1">
    <source>
        <dbReference type="EMBL" id="SER91382.1"/>
    </source>
</evidence>
<keyword evidence="2" id="KW-1185">Reference proteome</keyword>
<name>A0A1H9T288_9BACI</name>
<dbReference type="OrthoDB" id="2878879at2"/>